<feature type="compositionally biased region" description="Polar residues" evidence="1">
    <location>
        <begin position="185"/>
        <end position="195"/>
    </location>
</feature>
<dbReference type="KEGG" id="pic:PICST_29284"/>
<evidence type="ECO:0000313" key="3">
    <source>
        <dbReference type="Proteomes" id="UP000002258"/>
    </source>
</evidence>
<protein>
    <submittedName>
        <fullName evidence="2">Uncharacterized protein</fullName>
    </submittedName>
</protein>
<dbReference type="Pfam" id="PF11214">
    <property type="entry name" value="Med2"/>
    <property type="match status" value="1"/>
</dbReference>
<organism evidence="2 3">
    <name type="scientific">Scheffersomyces stipitis (strain ATCC 58785 / CBS 6054 / NBRC 10063 / NRRL Y-11545)</name>
    <name type="common">Yeast</name>
    <name type="synonym">Pichia stipitis</name>
    <dbReference type="NCBI Taxonomy" id="322104"/>
    <lineage>
        <taxon>Eukaryota</taxon>
        <taxon>Fungi</taxon>
        <taxon>Dikarya</taxon>
        <taxon>Ascomycota</taxon>
        <taxon>Saccharomycotina</taxon>
        <taxon>Pichiomycetes</taxon>
        <taxon>Debaryomycetaceae</taxon>
        <taxon>Scheffersomyces</taxon>
    </lineage>
</organism>
<dbReference type="AlphaFoldDB" id="A3GIB2"/>
<gene>
    <name evidence="2" type="ORF">PICST_29284</name>
</gene>
<sequence length="321" mass="36303">MNLQTKLDNSLNDILKTSGYIFEIINNNRKQSNLITGTNNQLITPAITSQLASNITRFDDILDETLSKLNDTRWCLDQIMENKQKQEEMKLKEELERQKKLKEEEERKRKEEERRKEEEEARKRKEEEEAAARIKAEKEAQERARAEEEAKLKRVQEEREQKEREEKEKQRQQQEEIDRKEAEIQKTNSEFNPFNSPFGFDLDSGNDKGLGVGVGVELSNPEDILSTINYNDPALGLDAGSVGASGSNAEGDKAAETGDNGAANIDDMNLELNNLLGNDESILDGLDMSLLDPGYDAGVVDQLPGDDFDVDNFLNQFGGSD</sequence>
<dbReference type="EMBL" id="AAVQ01000002">
    <property type="protein sequence ID" value="EAZ62957.2"/>
    <property type="molecule type" value="Genomic_DNA"/>
</dbReference>
<feature type="compositionally biased region" description="Basic and acidic residues" evidence="1">
    <location>
        <begin position="96"/>
        <end position="184"/>
    </location>
</feature>
<proteinExistence type="predicted"/>
<dbReference type="InParanoid" id="A3GIB2"/>
<reference evidence="2 3" key="1">
    <citation type="journal article" date="2007" name="Nat. Biotechnol.">
        <title>Genome sequence of the lignocellulose-bioconverting and xylose-fermenting yeast Pichia stipitis.</title>
        <authorList>
            <person name="Jeffries T.W."/>
            <person name="Grigoriev I.V."/>
            <person name="Grimwood J."/>
            <person name="Laplaza J.M."/>
            <person name="Aerts A."/>
            <person name="Salamov A."/>
            <person name="Schmutz J."/>
            <person name="Lindquist E."/>
            <person name="Dehal P."/>
            <person name="Shapiro H."/>
            <person name="Jin Y.S."/>
            <person name="Passoth V."/>
            <person name="Richardson P.M."/>
        </authorList>
    </citation>
    <scope>NUCLEOTIDE SEQUENCE [LARGE SCALE GENOMIC DNA]</scope>
    <source>
        <strain evidence="3">ATCC 58785 / CBS 6054 / NBRC 10063 / NRRL Y-11545</strain>
    </source>
</reference>
<dbReference type="InterPro" id="IPR021017">
    <property type="entry name" value="Mediator_Med2_fun"/>
</dbReference>
<keyword evidence="3" id="KW-1185">Reference proteome</keyword>
<dbReference type="STRING" id="322104.A3GIB2"/>
<feature type="region of interest" description="Disordered" evidence="1">
    <location>
        <begin position="241"/>
        <end position="262"/>
    </location>
</feature>
<dbReference type="RefSeq" id="XP_001386980.2">
    <property type="nucleotide sequence ID" value="XM_001386943.1"/>
</dbReference>
<dbReference type="OrthoDB" id="4092858at2759"/>
<comment type="caution">
    <text evidence="2">The sequence shown here is derived from an EMBL/GenBank/DDBJ whole genome shotgun (WGS) entry which is preliminary data.</text>
</comment>
<accession>A3GIB2</accession>
<feature type="region of interest" description="Disordered" evidence="1">
    <location>
        <begin position="96"/>
        <end position="202"/>
    </location>
</feature>
<name>A3GIB2_PICST</name>
<dbReference type="OMA" id="WCVEQIV"/>
<dbReference type="eggNOG" id="ENOG502QPJP">
    <property type="taxonomic scope" value="Eukaryota"/>
</dbReference>
<evidence type="ECO:0000256" key="1">
    <source>
        <dbReference type="SAM" id="MobiDB-lite"/>
    </source>
</evidence>
<dbReference type="Proteomes" id="UP000002258">
    <property type="component" value="Chromosome 1"/>
</dbReference>
<dbReference type="HOGENOM" id="CLU_067134_0_0_1"/>
<evidence type="ECO:0000313" key="2">
    <source>
        <dbReference type="EMBL" id="EAZ62957.2"/>
    </source>
</evidence>
<dbReference type="GeneID" id="4852011"/>